<dbReference type="CDD" id="cd23024">
    <property type="entry name" value="zf-HIT_ZNHIT2-3"/>
    <property type="match status" value="1"/>
</dbReference>
<protein>
    <submittedName>
        <fullName evidence="4">Bgt-2998</fullName>
    </submittedName>
</protein>
<dbReference type="OrthoDB" id="18412at2759"/>
<organism evidence="4">
    <name type="scientific">Blumeria graminis f. sp. tritici 96224</name>
    <dbReference type="NCBI Taxonomy" id="1268274"/>
    <lineage>
        <taxon>Eukaryota</taxon>
        <taxon>Fungi</taxon>
        <taxon>Dikarya</taxon>
        <taxon>Ascomycota</taxon>
        <taxon>Pezizomycotina</taxon>
        <taxon>Leotiomycetes</taxon>
        <taxon>Erysiphales</taxon>
        <taxon>Erysiphaceae</taxon>
        <taxon>Blumeria</taxon>
    </lineage>
</organism>
<dbReference type="Gene3D" id="3.30.60.190">
    <property type="match status" value="1"/>
</dbReference>
<gene>
    <name evidence="4" type="ORF">BGT96224V2_LOCUS1715</name>
</gene>
<sequence length="249" mass="27648">MFIQEIEHPESASPVRQDSGNNIPDTRPLQVQPSTSSPETDCAPSSKSRTKAICGVCATRESQYKCARCYLPYCSLACSTVHKESHPPLSPRNPQIEKLYGDTNSILESQHSHIQDSTQPDEPFASLGSSEDLQILFKNYPNLPNVLERIHEATLPPTSQLNPSNLSERVIKGKKEPPWTNDIGLQKGVSALHAAKVMGDRDGEGVRAYSQLVMSIVNGDTTENTVERIRQELAEQDTRLIERLLNKNM</sequence>
<feature type="region of interest" description="Disordered" evidence="2">
    <location>
        <begin position="1"/>
        <end position="47"/>
    </location>
</feature>
<dbReference type="GO" id="GO:0008270">
    <property type="term" value="F:zinc ion binding"/>
    <property type="evidence" value="ECO:0007669"/>
    <property type="project" value="UniProtKB-UniRule"/>
</dbReference>
<reference evidence="4" key="1">
    <citation type="submission" date="2018-07" db="EMBL/GenBank/DDBJ databases">
        <authorList>
            <person name="Quirk P.G."/>
            <person name="Krulwich T.A."/>
        </authorList>
    </citation>
    <scope>NUCLEOTIDE SEQUENCE</scope>
    <source>
        <strain evidence="4">96224</strain>
    </source>
</reference>
<dbReference type="EMBL" id="UIGY01000025">
    <property type="protein sequence ID" value="SUZ08558.1"/>
    <property type="molecule type" value="Genomic_DNA"/>
</dbReference>
<keyword evidence="1" id="KW-0862">Zinc</keyword>
<evidence type="ECO:0000256" key="2">
    <source>
        <dbReference type="SAM" id="MobiDB-lite"/>
    </source>
</evidence>
<name>A0A381L3T0_BLUGR</name>
<evidence type="ECO:0000256" key="1">
    <source>
        <dbReference type="PROSITE-ProRule" id="PRU00453"/>
    </source>
</evidence>
<dbReference type="PROSITE" id="PS51083">
    <property type="entry name" value="ZF_HIT"/>
    <property type="match status" value="1"/>
</dbReference>
<feature type="compositionally biased region" description="Basic and acidic residues" evidence="2">
    <location>
        <begin position="1"/>
        <end position="10"/>
    </location>
</feature>
<proteinExistence type="predicted"/>
<dbReference type="AlphaFoldDB" id="A0A381L3T0"/>
<dbReference type="InterPro" id="IPR007529">
    <property type="entry name" value="Znf_HIT"/>
</dbReference>
<dbReference type="PROSITE" id="PS00028">
    <property type="entry name" value="ZINC_FINGER_C2H2_1"/>
    <property type="match status" value="1"/>
</dbReference>
<feature type="compositionally biased region" description="Polar residues" evidence="2">
    <location>
        <begin position="14"/>
        <end position="47"/>
    </location>
</feature>
<evidence type="ECO:0000313" key="4">
    <source>
        <dbReference type="EMBL" id="SUZ08558.1"/>
    </source>
</evidence>
<accession>A0A381L3T0</accession>
<keyword evidence="1" id="KW-0863">Zinc-finger</keyword>
<dbReference type="SUPFAM" id="SSF144232">
    <property type="entry name" value="HIT/MYND zinc finger-like"/>
    <property type="match status" value="1"/>
</dbReference>
<dbReference type="Pfam" id="PF04438">
    <property type="entry name" value="zf-HIT"/>
    <property type="match status" value="1"/>
</dbReference>
<dbReference type="InterPro" id="IPR013087">
    <property type="entry name" value="Znf_C2H2_type"/>
</dbReference>
<feature type="domain" description="HIT-type" evidence="3">
    <location>
        <begin position="54"/>
        <end position="89"/>
    </location>
</feature>
<evidence type="ECO:0000259" key="3">
    <source>
        <dbReference type="PROSITE" id="PS51083"/>
    </source>
</evidence>
<keyword evidence="1" id="KW-0479">Metal-binding</keyword>